<dbReference type="GO" id="GO:0000278">
    <property type="term" value="P:mitotic cell cycle"/>
    <property type="evidence" value="ECO:0007669"/>
    <property type="project" value="TreeGrafter"/>
</dbReference>
<dbReference type="GO" id="GO:0005634">
    <property type="term" value="C:nucleus"/>
    <property type="evidence" value="ECO:0007669"/>
    <property type="project" value="TreeGrafter"/>
</dbReference>
<gene>
    <name evidence="3" type="ORF">KC01_LOCUS39814</name>
</gene>
<reference evidence="3 4" key="1">
    <citation type="submission" date="2024-04" db="EMBL/GenBank/DDBJ databases">
        <authorList>
            <person name="Waldvogel A.-M."/>
            <person name="Schoenle A."/>
        </authorList>
    </citation>
    <scope>NUCLEOTIDE SEQUENCE [LARGE SCALE GENOMIC DNA]</scope>
</reference>
<evidence type="ECO:0000259" key="2">
    <source>
        <dbReference type="Pfam" id="PF10481"/>
    </source>
</evidence>
<feature type="compositionally biased region" description="Low complexity" evidence="1">
    <location>
        <begin position="240"/>
        <end position="254"/>
    </location>
</feature>
<feature type="compositionally biased region" description="Basic and acidic residues" evidence="1">
    <location>
        <begin position="202"/>
        <end position="216"/>
    </location>
</feature>
<dbReference type="GO" id="GO:0051310">
    <property type="term" value="P:metaphase chromosome alignment"/>
    <property type="evidence" value="ECO:0007669"/>
    <property type="project" value="TreeGrafter"/>
</dbReference>
<dbReference type="PANTHER" id="PTHR18874:SF10">
    <property type="entry name" value="CENTROMERE PROTEIN F"/>
    <property type="match status" value="1"/>
</dbReference>
<evidence type="ECO:0000256" key="1">
    <source>
        <dbReference type="SAM" id="MobiDB-lite"/>
    </source>
</evidence>
<feature type="compositionally biased region" description="Polar residues" evidence="1">
    <location>
        <begin position="276"/>
        <end position="300"/>
    </location>
</feature>
<dbReference type="GO" id="GO:0000775">
    <property type="term" value="C:chromosome, centromeric region"/>
    <property type="evidence" value="ECO:0007669"/>
    <property type="project" value="InterPro"/>
</dbReference>
<feature type="domain" description="Centromere protein Cenp-F N-terminal" evidence="2">
    <location>
        <begin position="50"/>
        <end position="263"/>
    </location>
</feature>
<name>A0AAV2MJV6_KNICA</name>
<dbReference type="GO" id="GO:0008017">
    <property type="term" value="F:microtubule binding"/>
    <property type="evidence" value="ECO:0007669"/>
    <property type="project" value="InterPro"/>
</dbReference>
<feature type="region of interest" description="Disordered" evidence="1">
    <location>
        <begin position="178"/>
        <end position="318"/>
    </location>
</feature>
<keyword evidence="4" id="KW-1185">Reference proteome</keyword>
<dbReference type="GO" id="GO:0010389">
    <property type="term" value="P:regulation of G2/M transition of mitotic cell cycle"/>
    <property type="evidence" value="ECO:0007669"/>
    <property type="project" value="TreeGrafter"/>
</dbReference>
<sequence>MALRHTPPRAAFVGCQQLHETTTTLLIDFASLPDCVQYPVSACSAWTSEMSWAEEDWTVGLSGKVLQKVKELQVHHERLSRENKQKQLQLDNIQTSLEKQTAKYEEVRVELNSSHRELQRVRDKAKAALTSKERLSQDLQSKQAQVCSLEGQLDAARSLTNKLTQEVKRLEAELEKLQNSSSVETTLFSTPCWSTSPWEPSGSRKEDRHGNREEGKSPGLHVRRLQFSDMPPGTSPRQQPSSARRLADAAPSAAFPWEQDDAQPSALRPSAGPSPRATNGNALSHQEQSVKTNVSNQTDPVNELRIRLSDLEEELRRD</sequence>
<protein>
    <recommendedName>
        <fullName evidence="2">Centromere protein Cenp-F N-terminal domain-containing protein</fullName>
    </recommendedName>
</protein>
<organism evidence="3 4">
    <name type="scientific">Knipowitschia caucasica</name>
    <name type="common">Caucasian dwarf goby</name>
    <name type="synonym">Pomatoschistus caucasicus</name>
    <dbReference type="NCBI Taxonomy" id="637954"/>
    <lineage>
        <taxon>Eukaryota</taxon>
        <taxon>Metazoa</taxon>
        <taxon>Chordata</taxon>
        <taxon>Craniata</taxon>
        <taxon>Vertebrata</taxon>
        <taxon>Euteleostomi</taxon>
        <taxon>Actinopterygii</taxon>
        <taxon>Neopterygii</taxon>
        <taxon>Teleostei</taxon>
        <taxon>Neoteleostei</taxon>
        <taxon>Acanthomorphata</taxon>
        <taxon>Gobiaria</taxon>
        <taxon>Gobiiformes</taxon>
        <taxon>Gobioidei</taxon>
        <taxon>Gobiidae</taxon>
        <taxon>Gobiinae</taxon>
        <taxon>Knipowitschia</taxon>
    </lineage>
</organism>
<dbReference type="GO" id="GO:0070840">
    <property type="term" value="F:dynein complex binding"/>
    <property type="evidence" value="ECO:0007669"/>
    <property type="project" value="TreeGrafter"/>
</dbReference>
<dbReference type="InterPro" id="IPR018463">
    <property type="entry name" value="Centromere_CenpF_N"/>
</dbReference>
<feature type="compositionally biased region" description="Polar residues" evidence="1">
    <location>
        <begin position="178"/>
        <end position="198"/>
    </location>
</feature>
<proteinExistence type="predicted"/>
<dbReference type="Proteomes" id="UP001497482">
    <property type="component" value="Chromosome 8"/>
</dbReference>
<evidence type="ECO:0000313" key="3">
    <source>
        <dbReference type="EMBL" id="CAL1613637.1"/>
    </source>
</evidence>
<dbReference type="EMBL" id="OZ035830">
    <property type="protein sequence ID" value="CAL1613637.1"/>
    <property type="molecule type" value="Genomic_DNA"/>
</dbReference>
<evidence type="ECO:0000313" key="4">
    <source>
        <dbReference type="Proteomes" id="UP001497482"/>
    </source>
</evidence>
<dbReference type="GO" id="GO:0000922">
    <property type="term" value="C:spindle pole"/>
    <property type="evidence" value="ECO:0007669"/>
    <property type="project" value="TreeGrafter"/>
</dbReference>
<feature type="compositionally biased region" description="Basic and acidic residues" evidence="1">
    <location>
        <begin position="302"/>
        <end position="318"/>
    </location>
</feature>
<accession>A0AAV2MJV6</accession>
<dbReference type="InterPro" id="IPR043513">
    <property type="entry name" value="Cenp-F"/>
</dbReference>
<dbReference type="PANTHER" id="PTHR18874">
    <property type="entry name" value="CMF/LEK/CENP CELL DIVISION-RELATED"/>
    <property type="match status" value="1"/>
</dbReference>
<dbReference type="Pfam" id="PF10481">
    <property type="entry name" value="CENP-F_N"/>
    <property type="match status" value="1"/>
</dbReference>
<dbReference type="AlphaFoldDB" id="A0AAV2MJV6"/>